<gene>
    <name evidence="1" type="ORF">PPENT_87.1.T0300159</name>
</gene>
<sequence>MITKFITFKLDLSEFHSIKQIVQLTNGYTILGEQLVEQKLKSMTIALNNQLLLHFEIQNGQCKFEQPYQIGQGLFILSNIVANDNFLIALISRQGNRSLIQINPKEKTNMFLIPNLPYQQYHINCESKFQLISFNDSIILIEIHQSEHLLMLEILSHPKAQKTQMKCKIGQNIQIQKIHNTNQILIVLDEDLHIFDISNDIIKMNKQMPTQFKIKFALEIQDKQILILKDRVDKFYKFCDFRCDSDYFFTLKCKELLNGQVSIETEKKQSINLAKFKGEFYIWISTIYNCNGEDFKILYINAFKLNNQLQAQFIENYKFWKSQTIEFIFKDEFVHEYIFFRDQQTIKGLYIS</sequence>
<accession>A0A8S1U0J4</accession>
<dbReference type="OrthoDB" id="294624at2759"/>
<evidence type="ECO:0000313" key="2">
    <source>
        <dbReference type="Proteomes" id="UP000689195"/>
    </source>
</evidence>
<evidence type="ECO:0000313" key="1">
    <source>
        <dbReference type="EMBL" id="CAD8157453.1"/>
    </source>
</evidence>
<proteinExistence type="predicted"/>
<dbReference type="AlphaFoldDB" id="A0A8S1U0J4"/>
<name>A0A8S1U0J4_9CILI</name>
<keyword evidence="2" id="KW-1185">Reference proteome</keyword>
<protein>
    <submittedName>
        <fullName evidence="1">Uncharacterized protein</fullName>
    </submittedName>
</protein>
<dbReference type="EMBL" id="CAJJDO010000030">
    <property type="protein sequence ID" value="CAD8157453.1"/>
    <property type="molecule type" value="Genomic_DNA"/>
</dbReference>
<dbReference type="Proteomes" id="UP000689195">
    <property type="component" value="Unassembled WGS sequence"/>
</dbReference>
<comment type="caution">
    <text evidence="1">The sequence shown here is derived from an EMBL/GenBank/DDBJ whole genome shotgun (WGS) entry which is preliminary data.</text>
</comment>
<reference evidence="1" key="1">
    <citation type="submission" date="2021-01" db="EMBL/GenBank/DDBJ databases">
        <authorList>
            <consortium name="Genoscope - CEA"/>
            <person name="William W."/>
        </authorList>
    </citation>
    <scope>NUCLEOTIDE SEQUENCE</scope>
</reference>
<organism evidence="1 2">
    <name type="scientific">Paramecium pentaurelia</name>
    <dbReference type="NCBI Taxonomy" id="43138"/>
    <lineage>
        <taxon>Eukaryota</taxon>
        <taxon>Sar</taxon>
        <taxon>Alveolata</taxon>
        <taxon>Ciliophora</taxon>
        <taxon>Intramacronucleata</taxon>
        <taxon>Oligohymenophorea</taxon>
        <taxon>Peniculida</taxon>
        <taxon>Parameciidae</taxon>
        <taxon>Paramecium</taxon>
    </lineage>
</organism>